<evidence type="ECO:0000256" key="3">
    <source>
        <dbReference type="ARBA" id="ARBA00022989"/>
    </source>
</evidence>
<dbReference type="RefSeq" id="WP_075189642.1">
    <property type="nucleotide sequence ID" value="NZ_RBIM01000006.1"/>
</dbReference>
<keyword evidence="3 6" id="KW-1133">Transmembrane helix</keyword>
<protein>
    <submittedName>
        <fullName evidence="7">Membrane protein required for colicin V production</fullName>
    </submittedName>
</protein>
<keyword evidence="2 6" id="KW-0812">Transmembrane</keyword>
<dbReference type="PANTHER" id="PTHR36926">
    <property type="entry name" value="COLICIN V PRODUCTION PROTEIN"/>
    <property type="match status" value="1"/>
</dbReference>
<keyword evidence="4 6" id="KW-0472">Membrane</keyword>
<sequence length="214" mass="22458">MDSTLTAFDGIGLTILLASGLLALVRGFVREALSVTAFVAASLATLWALPAFIGPAQDMIDPDWLAPLAVGAIVFIIIYLAVTFVTSSLSRGLAKGEDVNVVDRTLGFAFGLVRGLVLLGLGVIFVAATFGENGRPPTSVTQARIYPLVNATARALQTLAPESSRIGSTAPLPGGPNDPIAETIRNNDTSYGRRDRNRLDDLIGSTTDDQEDDG</sequence>
<proteinExistence type="predicted"/>
<comment type="caution">
    <text evidence="7">The sequence shown here is derived from an EMBL/GenBank/DDBJ whole genome shotgun (WGS) entry which is preliminary data.</text>
</comment>
<gene>
    <name evidence="7" type="ORF">C7435_2657</name>
</gene>
<feature type="transmembrane region" description="Helical" evidence="6">
    <location>
        <begin position="106"/>
        <end position="130"/>
    </location>
</feature>
<evidence type="ECO:0000256" key="2">
    <source>
        <dbReference type="ARBA" id="ARBA00022692"/>
    </source>
</evidence>
<dbReference type="InterPro" id="IPR003825">
    <property type="entry name" value="Colicin-V_CvpA"/>
</dbReference>
<evidence type="ECO:0000313" key="7">
    <source>
        <dbReference type="EMBL" id="RKQ95554.1"/>
    </source>
</evidence>
<evidence type="ECO:0000256" key="4">
    <source>
        <dbReference type="ARBA" id="ARBA00023136"/>
    </source>
</evidence>
<feature type="transmembrane region" description="Helical" evidence="6">
    <location>
        <begin position="65"/>
        <end position="85"/>
    </location>
</feature>
<evidence type="ECO:0000256" key="1">
    <source>
        <dbReference type="ARBA" id="ARBA00004141"/>
    </source>
</evidence>
<dbReference type="GO" id="GO:0016020">
    <property type="term" value="C:membrane"/>
    <property type="evidence" value="ECO:0007669"/>
    <property type="project" value="UniProtKB-SubCell"/>
</dbReference>
<reference evidence="7 8" key="1">
    <citation type="submission" date="2018-10" db="EMBL/GenBank/DDBJ databases">
        <title>Genomic Encyclopedia of Type Strains, Phase IV (KMG-IV): sequencing the most valuable type-strain genomes for metagenomic binning, comparative biology and taxonomic classification.</title>
        <authorList>
            <person name="Goeker M."/>
        </authorList>
    </citation>
    <scope>NUCLEOTIDE SEQUENCE [LARGE SCALE GENOMIC DNA]</scope>
    <source>
        <strain evidence="7 8">DSM 4734</strain>
    </source>
</reference>
<evidence type="ECO:0000256" key="5">
    <source>
        <dbReference type="SAM" id="MobiDB-lite"/>
    </source>
</evidence>
<feature type="transmembrane region" description="Helical" evidence="6">
    <location>
        <begin position="32"/>
        <end position="53"/>
    </location>
</feature>
<dbReference type="EMBL" id="RBIM01000006">
    <property type="protein sequence ID" value="RKQ95554.1"/>
    <property type="molecule type" value="Genomic_DNA"/>
</dbReference>
<dbReference type="Pfam" id="PF02674">
    <property type="entry name" value="Colicin_V"/>
    <property type="match status" value="1"/>
</dbReference>
<evidence type="ECO:0000256" key="6">
    <source>
        <dbReference type="SAM" id="Phobius"/>
    </source>
</evidence>
<organism evidence="7 8">
    <name type="scientific">Maricaulis maris</name>
    <dbReference type="NCBI Taxonomy" id="74318"/>
    <lineage>
        <taxon>Bacteria</taxon>
        <taxon>Pseudomonadati</taxon>
        <taxon>Pseudomonadota</taxon>
        <taxon>Alphaproteobacteria</taxon>
        <taxon>Maricaulales</taxon>
        <taxon>Maricaulaceae</taxon>
        <taxon>Maricaulis</taxon>
    </lineage>
</organism>
<dbReference type="InterPro" id="IPR052719">
    <property type="entry name" value="CvpA-like"/>
</dbReference>
<dbReference type="Proteomes" id="UP000273675">
    <property type="component" value="Unassembled WGS sequence"/>
</dbReference>
<feature type="transmembrane region" description="Helical" evidence="6">
    <location>
        <begin position="6"/>
        <end position="25"/>
    </location>
</feature>
<accession>A0A495D1Y1</accession>
<name>A0A495D1Y1_9PROT</name>
<dbReference type="GO" id="GO:0009403">
    <property type="term" value="P:toxin biosynthetic process"/>
    <property type="evidence" value="ECO:0007669"/>
    <property type="project" value="InterPro"/>
</dbReference>
<feature type="region of interest" description="Disordered" evidence="5">
    <location>
        <begin position="164"/>
        <end position="214"/>
    </location>
</feature>
<dbReference type="PANTHER" id="PTHR36926:SF1">
    <property type="entry name" value="COLICIN V PRODUCTION PROTEIN"/>
    <property type="match status" value="1"/>
</dbReference>
<dbReference type="AlphaFoldDB" id="A0A495D1Y1"/>
<dbReference type="OrthoDB" id="7628958at2"/>
<feature type="compositionally biased region" description="Basic and acidic residues" evidence="5">
    <location>
        <begin position="191"/>
        <end position="201"/>
    </location>
</feature>
<comment type="subcellular location">
    <subcellularLocation>
        <location evidence="1">Membrane</location>
        <topology evidence="1">Multi-pass membrane protein</topology>
    </subcellularLocation>
</comment>
<evidence type="ECO:0000313" key="8">
    <source>
        <dbReference type="Proteomes" id="UP000273675"/>
    </source>
</evidence>